<dbReference type="AlphaFoldDB" id="V6LML4"/>
<proteinExistence type="predicted"/>
<accession>V6LML4</accession>
<dbReference type="EMBL" id="KI546095">
    <property type="protein sequence ID" value="EST45453.1"/>
    <property type="molecule type" value="Genomic_DNA"/>
</dbReference>
<name>V6LML4_9EUKA</name>
<dbReference type="VEuPathDB" id="GiardiaDB:SS50377_21800"/>
<sequence>MMLNCETVNVTDNKKCDLCEDQFSLSVDQSSCTSCTSVSLSCTCNSHSISSCTSCKNNTCGSCLPNYTLFNNTCSQSCTVPFCKVCNPTDVKKCTSCKTFYFVQTDATCAKCPDNCETCNSSSCLTCSSGYGISNKKCLPCPRNCKNCVSQTCNSCFDGYVLSNNSCIACPLNNAISALFTSACPCGLGKNCANCGVKGCGNCLVGYHLSAITCTKCPDQTTQIGPKAFCKTELCRDQNCIDCQYKKNVCRLCQNGFEINAIGKCVQVCQQTLKMNEYCNNGKVSPCDSKQNIGACYCTGAENCQSCDTTGNNCAKCFLGYKQNKDGKCVECDKNYLYEPGNLRCNPLDVEVISGAGISAIVFACLWVIGGIAYGIFRYKKFCKIERAFISGKPEKIE</sequence>
<dbReference type="InterPro" id="IPR053215">
    <property type="entry name" value="TKL_Ser/Thr_kinase"/>
</dbReference>
<organism evidence="2">
    <name type="scientific">Spironucleus salmonicida</name>
    <dbReference type="NCBI Taxonomy" id="348837"/>
    <lineage>
        <taxon>Eukaryota</taxon>
        <taxon>Metamonada</taxon>
        <taxon>Diplomonadida</taxon>
        <taxon>Hexamitidae</taxon>
        <taxon>Hexamitinae</taxon>
        <taxon>Spironucleus</taxon>
    </lineage>
</organism>
<dbReference type="Gene3D" id="2.10.220.10">
    <property type="entry name" value="Hormone Receptor, Insulin-like Growth Factor Receptor 1, Chain A, domain 2"/>
    <property type="match status" value="1"/>
</dbReference>
<feature type="transmembrane region" description="Helical" evidence="1">
    <location>
        <begin position="352"/>
        <end position="377"/>
    </location>
</feature>
<dbReference type="InterPro" id="IPR006212">
    <property type="entry name" value="Furin_repeat"/>
</dbReference>
<reference evidence="2" key="1">
    <citation type="journal article" date="2014" name="PLoS Genet.">
        <title>The Genome of Spironucleus salmonicida Highlights a Fish Pathogen Adapted to Fluctuating Environments.</title>
        <authorList>
            <person name="Xu F."/>
            <person name="Jerlstrom-Hultqvist J."/>
            <person name="Einarsson E."/>
            <person name="Astvaldsson A."/>
            <person name="Svard S.G."/>
            <person name="Andersson J.O."/>
        </authorList>
    </citation>
    <scope>NUCLEOTIDE SEQUENCE</scope>
</reference>
<dbReference type="PANTHER" id="PTHR45756">
    <property type="entry name" value="PALMITOYLTRANSFERASE"/>
    <property type="match status" value="1"/>
</dbReference>
<keyword evidence="1" id="KW-0812">Transmembrane</keyword>
<protein>
    <submittedName>
        <fullName evidence="2">Cysteine-rich membrane protein 2</fullName>
    </submittedName>
</protein>
<keyword evidence="1" id="KW-1133">Transmembrane helix</keyword>
<dbReference type="SUPFAM" id="SSF57184">
    <property type="entry name" value="Growth factor receptor domain"/>
    <property type="match status" value="2"/>
</dbReference>
<dbReference type="PANTHER" id="PTHR45756:SF1">
    <property type="entry name" value="PROTEIN KINASE DOMAIN CONTAINING PROTEIN"/>
    <property type="match status" value="1"/>
</dbReference>
<dbReference type="SMART" id="SM00261">
    <property type="entry name" value="FU"/>
    <property type="match status" value="2"/>
</dbReference>
<keyword evidence="1" id="KW-0472">Membrane</keyword>
<evidence type="ECO:0000256" key="1">
    <source>
        <dbReference type="SAM" id="Phobius"/>
    </source>
</evidence>
<evidence type="ECO:0000313" key="2">
    <source>
        <dbReference type="EMBL" id="EST45453.1"/>
    </source>
</evidence>
<dbReference type="InterPro" id="IPR009030">
    <property type="entry name" value="Growth_fac_rcpt_cys_sf"/>
</dbReference>
<gene>
    <name evidence="2" type="ORF">SS50377_14605</name>
</gene>